<keyword evidence="1" id="KW-0067">ATP-binding</keyword>
<dbReference type="GO" id="GO:0046872">
    <property type="term" value="F:metal ion binding"/>
    <property type="evidence" value="ECO:0007669"/>
    <property type="project" value="InterPro"/>
</dbReference>
<keyword evidence="1" id="KW-0547">Nucleotide-binding</keyword>
<dbReference type="PROSITE" id="PS50975">
    <property type="entry name" value="ATP_GRASP"/>
    <property type="match status" value="1"/>
</dbReference>
<dbReference type="AlphaFoldDB" id="A0A1G8EH82"/>
<dbReference type="Gene3D" id="3.30.470.20">
    <property type="entry name" value="ATP-grasp fold, B domain"/>
    <property type="match status" value="1"/>
</dbReference>
<organism evidence="3 4">
    <name type="scientific">Alteribacillus persepolensis</name>
    <dbReference type="NCBI Taxonomy" id="568899"/>
    <lineage>
        <taxon>Bacteria</taxon>
        <taxon>Bacillati</taxon>
        <taxon>Bacillota</taxon>
        <taxon>Bacilli</taxon>
        <taxon>Bacillales</taxon>
        <taxon>Bacillaceae</taxon>
        <taxon>Alteribacillus</taxon>
    </lineage>
</organism>
<reference evidence="3 4" key="1">
    <citation type="submission" date="2016-10" db="EMBL/GenBank/DDBJ databases">
        <authorList>
            <person name="de Groot N.N."/>
        </authorList>
    </citation>
    <scope>NUCLEOTIDE SEQUENCE [LARGE SCALE GENOMIC DNA]</scope>
    <source>
        <strain evidence="3 4">DSM 21632</strain>
    </source>
</reference>
<keyword evidence="4" id="KW-1185">Reference proteome</keyword>
<dbReference type="STRING" id="568899.SAMN05192534_10996"/>
<dbReference type="OrthoDB" id="7869153at2"/>
<dbReference type="Pfam" id="PF14398">
    <property type="entry name" value="ATPgrasp_YheCD"/>
    <property type="match status" value="1"/>
</dbReference>
<proteinExistence type="predicted"/>
<dbReference type="EMBL" id="FNDK01000009">
    <property type="protein sequence ID" value="SDH69222.1"/>
    <property type="molecule type" value="Genomic_DNA"/>
</dbReference>
<evidence type="ECO:0000313" key="4">
    <source>
        <dbReference type="Proteomes" id="UP000199163"/>
    </source>
</evidence>
<dbReference type="InterPro" id="IPR011761">
    <property type="entry name" value="ATP-grasp"/>
</dbReference>
<dbReference type="GO" id="GO:0005524">
    <property type="term" value="F:ATP binding"/>
    <property type="evidence" value="ECO:0007669"/>
    <property type="project" value="UniProtKB-UniRule"/>
</dbReference>
<evidence type="ECO:0000313" key="3">
    <source>
        <dbReference type="EMBL" id="SDH69222.1"/>
    </source>
</evidence>
<evidence type="ECO:0000256" key="1">
    <source>
        <dbReference type="PROSITE-ProRule" id="PRU00409"/>
    </source>
</evidence>
<gene>
    <name evidence="3" type="ORF">SAMN05192534_10996</name>
</gene>
<protein>
    <submittedName>
        <fullName evidence="3">YheC/D like ATP-grasp</fullName>
    </submittedName>
</protein>
<accession>A0A1G8EH82</accession>
<evidence type="ECO:0000259" key="2">
    <source>
        <dbReference type="PROSITE" id="PS50975"/>
    </source>
</evidence>
<dbReference type="SUPFAM" id="SSF56059">
    <property type="entry name" value="Glutathione synthetase ATP-binding domain-like"/>
    <property type="match status" value="1"/>
</dbReference>
<dbReference type="InterPro" id="IPR026838">
    <property type="entry name" value="YheC/D"/>
</dbReference>
<dbReference type="Proteomes" id="UP000199163">
    <property type="component" value="Unassembled WGS sequence"/>
</dbReference>
<name>A0A1G8EH82_9BACI</name>
<feature type="domain" description="ATP-grasp" evidence="2">
    <location>
        <begin position="108"/>
        <end position="344"/>
    </location>
</feature>
<sequence>MSRKLVIGIMVNKRSQRKSMLRRYQKYNENMPVKLFSFTPKDINWKTKRIKGCCFRNQKWETAISPFPYAVYNRCYQKKGKTLKRLEKYIGKNKCFNTITFFNKWKVYKILSQTELHVYLPKTWLYQQKRFKTLLEGRNQLILKPCYGYLGRRVYLVEAKSEDQVYNIYQDTLKRPKYSFEDAASFYTKIDELMNRKKLIIQEHINTSRAAGRIADIRMLVQKNSSGKWTVTNGISRIAQKDYYVTNCSNRICKAEEVLPFIVSDTSESSAVYEEMIKTSIKTAKIIEKHVGLLGEIGVDMVLDKNKKLKIIEVNGKLQKNLYHKVREAFQENDLVYQRPIEYAYFLANKKS</sequence>